<name>A0ABQ0LX63_MYCCL</name>
<reference evidence="1" key="1">
    <citation type="submission" date="2014-09" db="EMBL/GenBank/DDBJ databases">
        <title>Genome sequence of the luminous mushroom Mycena chlorophos for searching fungal bioluminescence genes.</title>
        <authorList>
            <person name="Tanaka Y."/>
            <person name="Kasuga D."/>
            <person name="Oba Y."/>
            <person name="Hase S."/>
            <person name="Sato K."/>
            <person name="Oba Y."/>
            <person name="Sakakibara Y."/>
        </authorList>
    </citation>
    <scope>NUCLEOTIDE SEQUENCE</scope>
</reference>
<evidence type="ECO:0000313" key="2">
    <source>
        <dbReference type="Proteomes" id="UP000815677"/>
    </source>
</evidence>
<evidence type="ECO:0000313" key="1">
    <source>
        <dbReference type="EMBL" id="GAT55650.1"/>
    </source>
</evidence>
<sequence length="128" mass="14030">MTLFRVLPQRQHDDVVVIPAKDRRVPQRTHSSSPKLRLRCVGKATDAFAKDWAGGICYKLSASKDDGGWFPSQVSLYEAWPSPPPGLSTPNHIRPPAHPSLRAHHTASPCVLVCEAPLDPHGRLALAD</sequence>
<dbReference type="Proteomes" id="UP000815677">
    <property type="component" value="Unassembled WGS sequence"/>
</dbReference>
<dbReference type="EMBL" id="DF849053">
    <property type="protein sequence ID" value="GAT55650.1"/>
    <property type="molecule type" value="Genomic_DNA"/>
</dbReference>
<proteinExistence type="predicted"/>
<accession>A0ABQ0LX63</accession>
<keyword evidence="2" id="KW-1185">Reference proteome</keyword>
<protein>
    <submittedName>
        <fullName evidence="1">Uncharacterized protein</fullName>
    </submittedName>
</protein>
<gene>
    <name evidence="1" type="ORF">MCHLO_12393</name>
</gene>
<organism evidence="1 2">
    <name type="scientific">Mycena chlorophos</name>
    <name type="common">Agaric fungus</name>
    <name type="synonym">Agaricus chlorophos</name>
    <dbReference type="NCBI Taxonomy" id="658473"/>
    <lineage>
        <taxon>Eukaryota</taxon>
        <taxon>Fungi</taxon>
        <taxon>Dikarya</taxon>
        <taxon>Basidiomycota</taxon>
        <taxon>Agaricomycotina</taxon>
        <taxon>Agaricomycetes</taxon>
        <taxon>Agaricomycetidae</taxon>
        <taxon>Agaricales</taxon>
        <taxon>Marasmiineae</taxon>
        <taxon>Mycenaceae</taxon>
        <taxon>Mycena</taxon>
    </lineage>
</organism>